<feature type="transmembrane region" description="Helical" evidence="1">
    <location>
        <begin position="47"/>
        <end position="70"/>
    </location>
</feature>
<evidence type="ECO:0000313" key="2">
    <source>
        <dbReference type="EMBL" id="MFD1515246.1"/>
    </source>
</evidence>
<dbReference type="RefSeq" id="WP_250875167.1">
    <property type="nucleotide sequence ID" value="NZ_JALXFV010000008.1"/>
</dbReference>
<reference evidence="2 3" key="1">
    <citation type="journal article" date="2019" name="Int. J. Syst. Evol. Microbiol.">
        <title>The Global Catalogue of Microorganisms (GCM) 10K type strain sequencing project: providing services to taxonomists for standard genome sequencing and annotation.</title>
        <authorList>
            <consortium name="The Broad Institute Genomics Platform"/>
            <consortium name="The Broad Institute Genome Sequencing Center for Infectious Disease"/>
            <person name="Wu L."/>
            <person name="Ma J."/>
        </authorList>
    </citation>
    <scope>NUCLEOTIDE SEQUENCE [LARGE SCALE GENOMIC DNA]</scope>
    <source>
        <strain evidence="2 3">CGMCC 1.12563</strain>
    </source>
</reference>
<evidence type="ECO:0000313" key="3">
    <source>
        <dbReference type="Proteomes" id="UP001597187"/>
    </source>
</evidence>
<comment type="caution">
    <text evidence="2">The sequence shown here is derived from an EMBL/GenBank/DDBJ whole genome shotgun (WGS) entry which is preliminary data.</text>
</comment>
<dbReference type="AlphaFoldDB" id="A0ABD6AZI4"/>
<proteinExistence type="predicted"/>
<dbReference type="Proteomes" id="UP001597187">
    <property type="component" value="Unassembled WGS sequence"/>
</dbReference>
<organism evidence="2 3">
    <name type="scientific">Halomarina rubra</name>
    <dbReference type="NCBI Taxonomy" id="2071873"/>
    <lineage>
        <taxon>Archaea</taxon>
        <taxon>Methanobacteriati</taxon>
        <taxon>Methanobacteriota</taxon>
        <taxon>Stenosarchaea group</taxon>
        <taxon>Halobacteria</taxon>
        <taxon>Halobacteriales</taxon>
        <taxon>Natronomonadaceae</taxon>
        <taxon>Halomarina</taxon>
    </lineage>
</organism>
<gene>
    <name evidence="2" type="ORF">ACFSBT_18350</name>
</gene>
<name>A0ABD6AZI4_9EURY</name>
<sequence length="87" mass="9720">MNGEDDRRHPDQTIAGVGLLAFGLTVLFLAVPFYLDGVRDVIFGSDPLFAAYFIVVGTTAFFAVTFGMVVRMEQRAKMAERMAERRE</sequence>
<keyword evidence="3" id="KW-1185">Reference proteome</keyword>
<evidence type="ECO:0000256" key="1">
    <source>
        <dbReference type="SAM" id="Phobius"/>
    </source>
</evidence>
<protein>
    <recommendedName>
        <fullName evidence="4">Solute:sodium symporter small subunit</fullName>
    </recommendedName>
</protein>
<keyword evidence="1" id="KW-0472">Membrane</keyword>
<accession>A0ABD6AZI4</accession>
<feature type="transmembrane region" description="Helical" evidence="1">
    <location>
        <begin position="12"/>
        <end position="35"/>
    </location>
</feature>
<evidence type="ECO:0008006" key="4">
    <source>
        <dbReference type="Google" id="ProtNLM"/>
    </source>
</evidence>
<keyword evidence="1" id="KW-1133">Transmembrane helix</keyword>
<keyword evidence="1" id="KW-0812">Transmembrane</keyword>
<dbReference type="EMBL" id="JBHUDC010000008">
    <property type="protein sequence ID" value="MFD1515246.1"/>
    <property type="molecule type" value="Genomic_DNA"/>
</dbReference>